<dbReference type="KEGG" id="cthr:CTHT_0047000"/>
<evidence type="ECO:0000256" key="3">
    <source>
        <dbReference type="SAM" id="SignalP"/>
    </source>
</evidence>
<keyword evidence="3" id="KW-0732">Signal</keyword>
<accession>G0S9S6</accession>
<gene>
    <name evidence="6" type="ORF">CTHT_0047000</name>
</gene>
<keyword evidence="2" id="KW-0560">Oxidoreductase</keyword>
<name>G0S9S6_CHATD</name>
<dbReference type="OrthoDB" id="6132182at2759"/>
<dbReference type="Gene3D" id="1.10.1280.10">
    <property type="entry name" value="Di-copper center containing domain from catechol oxidase"/>
    <property type="match status" value="1"/>
</dbReference>
<dbReference type="SUPFAM" id="SSF48056">
    <property type="entry name" value="Di-copper centre-containing domain"/>
    <property type="match status" value="1"/>
</dbReference>
<proteinExistence type="predicted"/>
<dbReference type="Pfam" id="PF00264">
    <property type="entry name" value="Tyrosinase"/>
    <property type="match status" value="1"/>
</dbReference>
<organism evidence="7">
    <name type="scientific">Chaetomium thermophilum (strain DSM 1495 / CBS 144.50 / IMI 039719)</name>
    <name type="common">Thermochaetoides thermophila</name>
    <dbReference type="NCBI Taxonomy" id="759272"/>
    <lineage>
        <taxon>Eukaryota</taxon>
        <taxon>Fungi</taxon>
        <taxon>Dikarya</taxon>
        <taxon>Ascomycota</taxon>
        <taxon>Pezizomycotina</taxon>
        <taxon>Sordariomycetes</taxon>
        <taxon>Sordariomycetidae</taxon>
        <taxon>Sordariales</taxon>
        <taxon>Chaetomiaceae</taxon>
        <taxon>Thermochaetoides</taxon>
    </lineage>
</organism>
<dbReference type="STRING" id="759272.G0S9S6"/>
<feature type="domain" description="Tyrosinase copper-binding" evidence="5">
    <location>
        <begin position="315"/>
        <end position="326"/>
    </location>
</feature>
<evidence type="ECO:0000313" key="7">
    <source>
        <dbReference type="Proteomes" id="UP000008066"/>
    </source>
</evidence>
<keyword evidence="1" id="KW-0479">Metal-binding</keyword>
<feature type="chain" id="PRO_5003409399" description="Tyrosinase copper-binding domain-containing protein" evidence="3">
    <location>
        <begin position="20"/>
        <end position="392"/>
    </location>
</feature>
<dbReference type="PROSITE" id="PS00498">
    <property type="entry name" value="TYROSINASE_2"/>
    <property type="match status" value="1"/>
</dbReference>
<dbReference type="PANTHER" id="PTHR11474:SF125">
    <property type="entry name" value="N-ACETYL-6-HYDROXYTRYPTOPHAN OXIDASE IVOB-RELATED"/>
    <property type="match status" value="1"/>
</dbReference>
<dbReference type="HOGENOM" id="CLU_035914_0_1_1"/>
<keyword evidence="7" id="KW-1185">Reference proteome</keyword>
<dbReference type="AlphaFoldDB" id="G0S9S6"/>
<evidence type="ECO:0000259" key="4">
    <source>
        <dbReference type="PROSITE" id="PS00497"/>
    </source>
</evidence>
<feature type="signal peptide" evidence="3">
    <location>
        <begin position="1"/>
        <end position="19"/>
    </location>
</feature>
<dbReference type="EMBL" id="GL988043">
    <property type="protein sequence ID" value="EGS20187.1"/>
    <property type="molecule type" value="Genomic_DNA"/>
</dbReference>
<sequence length="392" mass="43868">MRILSVLVGALSVAGLISAAPGGGPGGPRNPPSSQELEDLALKEVNVLQKQYQKKIIDHIKPRKTGCTQKNILRRKEWHALSIPERLSYIAAVHCLHRKPAVTNRTLIPGVRSRYDDLVGIHLFQTDFVHSSGLFLPFHRYYVHLYEKALREECGYRGAQPYWDWTLWYDDPRRAPLFNGSPWSMGSNGKYIPDRNDTLIDIVPGFPPFLVAPATGGGCIERGPFTEQLWKAHIGPVGIRPQGPQGGLEYNPRCLKRDLSPIWSQDTRPTNASKLLNCPDLACVNEVFDAPQGIHGSGHFQIGGEELDVYVSPNDPIFWLHHAQVDRLWSIWQGLDIQNRTNQVWGTVTTFNVPPSDPATLDSPVPFGPLLPSKPIRDLVSTVDGDMCYMYE</sequence>
<evidence type="ECO:0000256" key="1">
    <source>
        <dbReference type="ARBA" id="ARBA00022723"/>
    </source>
</evidence>
<dbReference type="RefSeq" id="XP_006695072.1">
    <property type="nucleotide sequence ID" value="XM_006695009.1"/>
</dbReference>
<dbReference type="InterPro" id="IPR050316">
    <property type="entry name" value="Tyrosinase/Hemocyanin"/>
</dbReference>
<dbReference type="PROSITE" id="PS00497">
    <property type="entry name" value="TYROSINASE_1"/>
    <property type="match status" value="1"/>
</dbReference>
<dbReference type="InterPro" id="IPR002227">
    <property type="entry name" value="Tyrosinase_Cu-bd"/>
</dbReference>
<dbReference type="PRINTS" id="PR00092">
    <property type="entry name" value="TYROSINASE"/>
</dbReference>
<evidence type="ECO:0000256" key="2">
    <source>
        <dbReference type="ARBA" id="ARBA00023002"/>
    </source>
</evidence>
<dbReference type="eggNOG" id="ENOG502RM4B">
    <property type="taxonomic scope" value="Eukaryota"/>
</dbReference>
<dbReference type="PANTHER" id="PTHR11474">
    <property type="entry name" value="TYROSINASE FAMILY MEMBER"/>
    <property type="match status" value="1"/>
</dbReference>
<evidence type="ECO:0000313" key="6">
    <source>
        <dbReference type="EMBL" id="EGS20187.1"/>
    </source>
</evidence>
<feature type="domain" description="Tyrosinase copper-binding" evidence="4">
    <location>
        <begin position="130"/>
        <end position="147"/>
    </location>
</feature>
<evidence type="ECO:0000259" key="5">
    <source>
        <dbReference type="PROSITE" id="PS00498"/>
    </source>
</evidence>
<dbReference type="GeneID" id="18258738"/>
<dbReference type="GO" id="GO:0016491">
    <property type="term" value="F:oxidoreductase activity"/>
    <property type="evidence" value="ECO:0007669"/>
    <property type="project" value="UniProtKB-KW"/>
</dbReference>
<dbReference type="SMR" id="G0S9S6"/>
<protein>
    <recommendedName>
        <fullName evidence="4 5">Tyrosinase copper-binding domain-containing protein</fullName>
    </recommendedName>
</protein>
<dbReference type="GO" id="GO:0046872">
    <property type="term" value="F:metal ion binding"/>
    <property type="evidence" value="ECO:0007669"/>
    <property type="project" value="UniProtKB-KW"/>
</dbReference>
<dbReference type="OMA" id="CLTRDIN"/>
<reference evidence="6 7" key="1">
    <citation type="journal article" date="2011" name="Cell">
        <title>Insight into structure and assembly of the nuclear pore complex by utilizing the genome of a eukaryotic thermophile.</title>
        <authorList>
            <person name="Amlacher S."/>
            <person name="Sarges P."/>
            <person name="Flemming D."/>
            <person name="van Noort V."/>
            <person name="Kunze R."/>
            <person name="Devos D.P."/>
            <person name="Arumugam M."/>
            <person name="Bork P."/>
            <person name="Hurt E."/>
        </authorList>
    </citation>
    <scope>NUCLEOTIDE SEQUENCE [LARGE SCALE GENOMIC DNA]</scope>
    <source>
        <strain evidence="7">DSM 1495 / CBS 144.50 / IMI 039719</strain>
    </source>
</reference>
<dbReference type="InterPro" id="IPR008922">
    <property type="entry name" value="Di-copper_centre_dom_sf"/>
</dbReference>
<dbReference type="Proteomes" id="UP000008066">
    <property type="component" value="Unassembled WGS sequence"/>
</dbReference>